<keyword evidence="3 7" id="KW-0645">Protease</keyword>
<dbReference type="PROSITE" id="PS00560">
    <property type="entry name" value="CARBOXYPEPT_SER_HIS"/>
    <property type="match status" value="1"/>
</dbReference>
<dbReference type="PANTHER" id="PTHR11802">
    <property type="entry name" value="SERINE PROTEASE FAMILY S10 SERINE CARBOXYPEPTIDASE"/>
    <property type="match status" value="1"/>
</dbReference>
<keyword evidence="6" id="KW-0325">Glycoprotein</keyword>
<comment type="caution">
    <text evidence="8">The sequence shown here is derived from an EMBL/GenBank/DDBJ whole genome shotgun (WGS) entry which is preliminary data.</text>
</comment>
<evidence type="ECO:0000313" key="8">
    <source>
        <dbReference type="EMBL" id="CAJ0562637.1"/>
    </source>
</evidence>
<evidence type="ECO:0000313" key="9">
    <source>
        <dbReference type="Proteomes" id="UP001177023"/>
    </source>
</evidence>
<evidence type="ECO:0000256" key="4">
    <source>
        <dbReference type="ARBA" id="ARBA00022729"/>
    </source>
</evidence>
<dbReference type="EC" id="3.4.16.-" evidence="7"/>
<keyword evidence="2 7" id="KW-0121">Carboxypeptidase</keyword>
<accession>A0AA36C8L2</accession>
<dbReference type="PANTHER" id="PTHR11802:SF113">
    <property type="entry name" value="SERINE CARBOXYPEPTIDASE CTSA-4.1"/>
    <property type="match status" value="1"/>
</dbReference>
<protein>
    <recommendedName>
        <fullName evidence="7">Carboxypeptidase</fullName>
        <ecNumber evidence="7">3.4.16.-</ecNumber>
    </recommendedName>
</protein>
<reference evidence="8" key="1">
    <citation type="submission" date="2023-06" db="EMBL/GenBank/DDBJ databases">
        <authorList>
            <person name="Delattre M."/>
        </authorList>
    </citation>
    <scope>NUCLEOTIDE SEQUENCE</scope>
    <source>
        <strain evidence="8">AF72</strain>
    </source>
</reference>
<dbReference type="FunFam" id="3.40.50.1820:FF:000335">
    <property type="entry name" value="Carboxypeptidase"/>
    <property type="match status" value="1"/>
</dbReference>
<dbReference type="AlphaFoldDB" id="A0AA36C8L2"/>
<gene>
    <name evidence="8" type="ORF">MSPICULIGERA_LOCUS2184</name>
</gene>
<dbReference type="GO" id="GO:0031647">
    <property type="term" value="P:regulation of protein stability"/>
    <property type="evidence" value="ECO:0007669"/>
    <property type="project" value="UniProtKB-ARBA"/>
</dbReference>
<dbReference type="PRINTS" id="PR00724">
    <property type="entry name" value="CRBOXYPTASEC"/>
</dbReference>
<name>A0AA36C8L2_9BILA</name>
<dbReference type="InterPro" id="IPR033124">
    <property type="entry name" value="Ser_caboxypep_his_AS"/>
</dbReference>
<evidence type="ECO:0000256" key="2">
    <source>
        <dbReference type="ARBA" id="ARBA00022645"/>
    </source>
</evidence>
<dbReference type="GO" id="GO:1904715">
    <property type="term" value="P:negative regulation of chaperone-mediated autophagy"/>
    <property type="evidence" value="ECO:0007669"/>
    <property type="project" value="UniProtKB-ARBA"/>
</dbReference>
<evidence type="ECO:0000256" key="7">
    <source>
        <dbReference type="RuleBase" id="RU361156"/>
    </source>
</evidence>
<dbReference type="Pfam" id="PF00450">
    <property type="entry name" value="Peptidase_S10"/>
    <property type="match status" value="1"/>
</dbReference>
<keyword evidence="4 7" id="KW-0732">Signal</keyword>
<dbReference type="InterPro" id="IPR018202">
    <property type="entry name" value="Ser_caboxypep_ser_AS"/>
</dbReference>
<evidence type="ECO:0000256" key="1">
    <source>
        <dbReference type="ARBA" id="ARBA00009431"/>
    </source>
</evidence>
<keyword evidence="5 7" id="KW-0378">Hydrolase</keyword>
<dbReference type="GO" id="GO:0004185">
    <property type="term" value="F:serine-type carboxypeptidase activity"/>
    <property type="evidence" value="ECO:0007669"/>
    <property type="project" value="UniProtKB-UniRule"/>
</dbReference>
<proteinExistence type="inferred from homology"/>
<dbReference type="InterPro" id="IPR001563">
    <property type="entry name" value="Peptidase_S10"/>
</dbReference>
<keyword evidence="9" id="KW-1185">Reference proteome</keyword>
<dbReference type="Gene3D" id="3.40.50.1820">
    <property type="entry name" value="alpha/beta hydrolase"/>
    <property type="match status" value="1"/>
</dbReference>
<dbReference type="EMBL" id="CATQJA010000655">
    <property type="protein sequence ID" value="CAJ0562637.1"/>
    <property type="molecule type" value="Genomic_DNA"/>
</dbReference>
<feature type="chain" id="PRO_5041485748" description="Carboxypeptidase" evidence="7">
    <location>
        <begin position="20"/>
        <end position="471"/>
    </location>
</feature>
<dbReference type="Proteomes" id="UP001177023">
    <property type="component" value="Unassembled WGS sequence"/>
</dbReference>
<comment type="similarity">
    <text evidence="1 7">Belongs to the peptidase S10 family.</text>
</comment>
<feature type="non-terminal residue" evidence="8">
    <location>
        <position position="471"/>
    </location>
</feature>
<dbReference type="InterPro" id="IPR029058">
    <property type="entry name" value="AB_hydrolase_fold"/>
</dbReference>
<feature type="signal peptide" evidence="7">
    <location>
        <begin position="1"/>
        <end position="19"/>
    </location>
</feature>
<evidence type="ECO:0000256" key="6">
    <source>
        <dbReference type="ARBA" id="ARBA00023180"/>
    </source>
</evidence>
<dbReference type="GO" id="GO:0006508">
    <property type="term" value="P:proteolysis"/>
    <property type="evidence" value="ECO:0007669"/>
    <property type="project" value="UniProtKB-KW"/>
</dbReference>
<dbReference type="PROSITE" id="PS00131">
    <property type="entry name" value="CARBOXYPEPT_SER_SER"/>
    <property type="match status" value="1"/>
</dbReference>
<sequence>MPPISYVFCAFLALEAVYGWPEQDKIGSLPLVNFTVNFQQYSGYLQASDTHKFHYWFTFSQHDYTKDPVLLWLNGGPGCSSLEGLLEELGPFRIGNNGNVVYANPYSWNKFASVLFVESPAGVGFSYTTDDDLATDDDEVAKDNYNALIDFFNKFPDFRGRDFYISGESYAGVYLPMLGAKIVNDTVNFPNFKGMAIGNGALNWPNNYDTMVPLYYYHALVRQDLWDTISVKCCNQSMLDCNVFGLFGSNPECKQLLIELLDGTDPLDPYNLYNTCYLDGSMQGKKAHIHRMFRKMAGLAPAKPKTSRAYVPQCAQVNNTQIYLARRDVRQALHIPGLLPDWEECSDPVSREYSVTHFDMTPEFTQVNKAARILVYNGDVDTVCNHMMNQNFLTKLGRKTVGPQIVNKPWFYALETPNVAGFVTQYEGNIDYVTIRGSGHFVPQDKPREAFQMMYNWINGLDYSTPVPRLL</sequence>
<dbReference type="SUPFAM" id="SSF53474">
    <property type="entry name" value="alpha/beta-Hydrolases"/>
    <property type="match status" value="1"/>
</dbReference>
<organism evidence="8 9">
    <name type="scientific">Mesorhabditis spiculigera</name>
    <dbReference type="NCBI Taxonomy" id="96644"/>
    <lineage>
        <taxon>Eukaryota</taxon>
        <taxon>Metazoa</taxon>
        <taxon>Ecdysozoa</taxon>
        <taxon>Nematoda</taxon>
        <taxon>Chromadorea</taxon>
        <taxon>Rhabditida</taxon>
        <taxon>Rhabditina</taxon>
        <taxon>Rhabditomorpha</taxon>
        <taxon>Rhabditoidea</taxon>
        <taxon>Rhabditidae</taxon>
        <taxon>Mesorhabditinae</taxon>
        <taxon>Mesorhabditis</taxon>
    </lineage>
</organism>
<evidence type="ECO:0000256" key="3">
    <source>
        <dbReference type="ARBA" id="ARBA00022670"/>
    </source>
</evidence>
<evidence type="ECO:0000256" key="5">
    <source>
        <dbReference type="ARBA" id="ARBA00022801"/>
    </source>
</evidence>